<dbReference type="AlphaFoldDB" id="A2C5W7"/>
<accession>A2C5W7</accession>
<dbReference type="STRING" id="59922.P9303_01221"/>
<evidence type="ECO:0000313" key="3">
    <source>
        <dbReference type="Proteomes" id="UP000002274"/>
    </source>
</evidence>
<evidence type="ECO:0008006" key="4">
    <source>
        <dbReference type="Google" id="ProtNLM"/>
    </source>
</evidence>
<protein>
    <recommendedName>
        <fullName evidence="4">Glycosyltransferase</fullName>
    </recommendedName>
</protein>
<dbReference type="EMBL" id="CP000554">
    <property type="protein sequence ID" value="ABM76877.1"/>
    <property type="molecule type" value="Genomic_DNA"/>
</dbReference>
<dbReference type="NCBIfam" id="TIGR04372">
    <property type="entry name" value="glycosyl_04372"/>
    <property type="match status" value="1"/>
</dbReference>
<dbReference type="HOGENOM" id="CLU_546121_0_0_3"/>
<dbReference type="KEGG" id="pmf:P9303_01221"/>
<reference evidence="2 3" key="1">
    <citation type="journal article" date="2007" name="PLoS Genet.">
        <title>Patterns and implications of gene gain and loss in the evolution of Prochlorococcus.</title>
        <authorList>
            <person name="Kettler G.C."/>
            <person name="Martiny A.C."/>
            <person name="Huang K."/>
            <person name="Zucker J."/>
            <person name="Coleman M.L."/>
            <person name="Rodrigue S."/>
            <person name="Chen F."/>
            <person name="Lapidus A."/>
            <person name="Ferriera S."/>
            <person name="Johnson J."/>
            <person name="Steglich C."/>
            <person name="Church G.M."/>
            <person name="Richardson P."/>
            <person name="Chisholm S.W."/>
        </authorList>
    </citation>
    <scope>NUCLEOTIDE SEQUENCE [LARGE SCALE GENOMIC DNA]</scope>
    <source>
        <strain evidence="2 3">MIT 9303</strain>
    </source>
</reference>
<keyword evidence="1" id="KW-1133">Transmembrane helix</keyword>
<name>A2C5W7_PROM3</name>
<dbReference type="Proteomes" id="UP000002274">
    <property type="component" value="Chromosome"/>
</dbReference>
<gene>
    <name evidence="2" type="ordered locus">P9303_01221</name>
</gene>
<feature type="transmembrane region" description="Helical" evidence="1">
    <location>
        <begin position="40"/>
        <end position="58"/>
    </location>
</feature>
<evidence type="ECO:0000256" key="1">
    <source>
        <dbReference type="SAM" id="Phobius"/>
    </source>
</evidence>
<sequence>MVSRSDQKIYSLMLNKKFSKKLLIKTDHQLMTFYKYIEKLFLNIFVKYAIIAPLPYAIGNFCEEIKHAIMLASIHDQKLIILTPPNIFRKIFKYKPCNTHLINFSNWYSIKEVGRWRFYSIYSIYIIIFIVTRGAYLLIINKLLKNHYINHKMDFIGISCYYSFARIGLSRIWSKLSTSNVNIYKETSYEKRINTFKQELVHYLTSLNEFKKLETKVKDLCMNKPIVVHTRSDKHYDDGKYYADGNREKNRKNRNMAITNYIPLLNYLAKHHQHPIVIIGDPNNLESLPEEIINLPGLVNYSNQRLVELMVMLNCQYFIGTQSGPWDLALLLDKEMLVFNCIDITTACIDTKPFIRSKYFIKPIKDGLSSEEWLKIQPYDLNTENVGVMNKYSHESEFLVSVINKVMKNEEMDIFNEKHNLHSKLEPQKVASNLEILPISNDTVNVIRSKLLWKWKTKSQSDQLFSNLLYYKDEYNRLLIKINLSIQNSASVYLDADKK</sequence>
<feature type="transmembrane region" description="Helical" evidence="1">
    <location>
        <begin position="119"/>
        <end position="139"/>
    </location>
</feature>
<organism evidence="2 3">
    <name type="scientific">Prochlorococcus marinus (strain MIT 9303)</name>
    <dbReference type="NCBI Taxonomy" id="59922"/>
    <lineage>
        <taxon>Bacteria</taxon>
        <taxon>Bacillati</taxon>
        <taxon>Cyanobacteriota</taxon>
        <taxon>Cyanophyceae</taxon>
        <taxon>Synechococcales</taxon>
        <taxon>Prochlorococcaceae</taxon>
        <taxon>Prochlorococcus</taxon>
    </lineage>
</organism>
<proteinExistence type="predicted"/>
<dbReference type="InterPro" id="IPR030808">
    <property type="entry name" value="Glycosyl_04372"/>
</dbReference>
<keyword evidence="1" id="KW-0472">Membrane</keyword>
<evidence type="ECO:0000313" key="2">
    <source>
        <dbReference type="EMBL" id="ABM76877.1"/>
    </source>
</evidence>
<keyword evidence="1" id="KW-0812">Transmembrane</keyword>